<dbReference type="InterPro" id="IPR019378">
    <property type="entry name" value="GDP-Fuc_O-FucTrfase"/>
</dbReference>
<evidence type="ECO:0000256" key="5">
    <source>
        <dbReference type="ARBA" id="ARBA00023277"/>
    </source>
</evidence>
<feature type="transmembrane region" description="Helical" evidence="8">
    <location>
        <begin position="21"/>
        <end position="46"/>
    </location>
</feature>
<evidence type="ECO:0000256" key="6">
    <source>
        <dbReference type="ARBA" id="ARBA00030350"/>
    </source>
</evidence>
<feature type="compositionally biased region" description="Polar residues" evidence="7">
    <location>
        <begin position="627"/>
        <end position="636"/>
    </location>
</feature>
<keyword evidence="5" id="KW-0119">Carbohydrate metabolism</keyword>
<keyword evidence="10" id="KW-1185">Reference proteome</keyword>
<name>A0ABP1ARB0_9BRYO</name>
<dbReference type="Proteomes" id="UP001497522">
    <property type="component" value="Chromosome 15"/>
</dbReference>
<proteinExistence type="inferred from homology"/>
<keyword evidence="8" id="KW-1133">Transmembrane helix</keyword>
<gene>
    <name evidence="9" type="ORF">CSSPJE1EN2_LOCUS7927</name>
</gene>
<keyword evidence="4" id="KW-0294">Fucose metabolism</keyword>
<dbReference type="InterPro" id="IPR024709">
    <property type="entry name" value="FucosylTrfase_pln"/>
</dbReference>
<evidence type="ECO:0000256" key="4">
    <source>
        <dbReference type="ARBA" id="ARBA00023253"/>
    </source>
</evidence>
<keyword evidence="2" id="KW-0328">Glycosyltransferase</keyword>
<keyword evidence="8" id="KW-0812">Transmembrane</keyword>
<evidence type="ECO:0000256" key="8">
    <source>
        <dbReference type="SAM" id="Phobius"/>
    </source>
</evidence>
<keyword evidence="3" id="KW-0808">Transferase</keyword>
<dbReference type="CDD" id="cd11299">
    <property type="entry name" value="O-FucT_plant"/>
    <property type="match status" value="1"/>
</dbReference>
<keyword evidence="8" id="KW-0472">Membrane</keyword>
<reference evidence="9" key="1">
    <citation type="submission" date="2024-03" db="EMBL/GenBank/DDBJ databases">
        <authorList>
            <consortium name="ELIXIR-Norway"/>
            <consortium name="Elixir Norway"/>
        </authorList>
    </citation>
    <scope>NUCLEOTIDE SEQUENCE</scope>
</reference>
<dbReference type="Pfam" id="PF10250">
    <property type="entry name" value="O-FucT"/>
    <property type="match status" value="1"/>
</dbReference>
<evidence type="ECO:0000256" key="3">
    <source>
        <dbReference type="ARBA" id="ARBA00022679"/>
    </source>
</evidence>
<dbReference type="PANTHER" id="PTHR31818">
    <property type="entry name" value="O-FUCOSYLTRANSFERASE 16"/>
    <property type="match status" value="1"/>
</dbReference>
<evidence type="ECO:0000256" key="7">
    <source>
        <dbReference type="SAM" id="MobiDB-lite"/>
    </source>
</evidence>
<evidence type="ECO:0000313" key="9">
    <source>
        <dbReference type="EMBL" id="CAK9864932.1"/>
    </source>
</evidence>
<evidence type="ECO:0000256" key="2">
    <source>
        <dbReference type="ARBA" id="ARBA00022676"/>
    </source>
</evidence>
<evidence type="ECO:0000313" key="10">
    <source>
        <dbReference type="Proteomes" id="UP001497522"/>
    </source>
</evidence>
<dbReference type="PANTHER" id="PTHR31818:SF1">
    <property type="entry name" value="O-FUCOSYLTRANSFERASE 16"/>
    <property type="match status" value="1"/>
</dbReference>
<accession>A0ABP1ARB0</accession>
<comment type="similarity">
    <text evidence="1">Belongs to the glycosyltransferase GT106 family.</text>
</comment>
<organism evidence="9 10">
    <name type="scientific">Sphagnum jensenii</name>
    <dbReference type="NCBI Taxonomy" id="128206"/>
    <lineage>
        <taxon>Eukaryota</taxon>
        <taxon>Viridiplantae</taxon>
        <taxon>Streptophyta</taxon>
        <taxon>Embryophyta</taxon>
        <taxon>Bryophyta</taxon>
        <taxon>Sphagnophytina</taxon>
        <taxon>Sphagnopsida</taxon>
        <taxon>Sphagnales</taxon>
        <taxon>Sphagnaceae</taxon>
        <taxon>Sphagnum</taxon>
    </lineage>
</organism>
<dbReference type="EMBL" id="OZ023716">
    <property type="protein sequence ID" value="CAK9864932.1"/>
    <property type="molecule type" value="Genomic_DNA"/>
</dbReference>
<protein>
    <recommendedName>
        <fullName evidence="6">O-fucosyltransferase family protein</fullName>
    </recommendedName>
</protein>
<sequence length="636" mass="71774">MAPAAATGGARIFCCMRNLVLPLPAISTVSYIFGAALLALSVLSIMTGRELDAQTFQHHWGPPPTWLIDRRSMLNFPSKEDTTVPEIKDVMVDTAAPENLVDTAVEETAVTEPQKSLQILLQKVPAEWNTSLQHVWNVENAEFYYGCSEPTANFTMGPNAESNGYLVIDASGGLNQQRTGITDAVVVAKLLNATLVVPRLDHTSYWKDRSNFSDIFDINWFIESVASDINVIKEPSPILEPLAEQLRRGLRVPRKANATYYLNKILPLLKKRHALRLSKFDYRLSNRLDLDWQRLRCRTNYKALQFTKNIQDMGQKLVDRIRVKSRHFIALHLRYELDMLAFSGCYYGGGEKEVIELGRIRKRWKTLHNHNAEQARRNGKCPLTPKEVGLMLRAIGYGEDSYLYVASGEVYNGDVSLAPLKALFPNFLTKDTLATKEELEPFKEFSSRMAALDYIVCSKSNVFVANNNGNMARILAGQRRFNGHRRTIRPNVKKLNNLFPLFDTMPWENFAAQVQEIQKGFMGDPMEVPPGRQGQFHENPLQCICEKPEAKEMLAKLRSHVDTIGGGNMVSNIEEAKLSGSEFFKGHTDFLADEEEEEDDLPMIIEEYQSKAGEGDFILEKDKDTDLANNEGKSGT</sequence>
<feature type="region of interest" description="Disordered" evidence="7">
    <location>
        <begin position="612"/>
        <end position="636"/>
    </location>
</feature>
<evidence type="ECO:0000256" key="1">
    <source>
        <dbReference type="ARBA" id="ARBA00007737"/>
    </source>
</evidence>